<reference evidence="11 12" key="1">
    <citation type="submission" date="2021-08" db="EMBL/GenBank/DDBJ databases">
        <title>Draft Genome Sequence of Phanerochaete sordida strain YK-624.</title>
        <authorList>
            <person name="Mori T."/>
            <person name="Dohra H."/>
            <person name="Suzuki T."/>
            <person name="Kawagishi H."/>
            <person name="Hirai H."/>
        </authorList>
    </citation>
    <scope>NUCLEOTIDE SEQUENCE [LARGE SCALE GENOMIC DNA]</scope>
    <source>
        <strain evidence="11 12">YK-624</strain>
    </source>
</reference>
<sequence>MADAAAPAPPSPPVDLSRITFESTRNRRRIIASYWFIVILALPLWWRTTSIDRLSLPESRARVLAEKHLSSPVHVELRGSQEQLEHVHTLHHELARWISPVAEANGLSFTAGQGPHTRKAGPGSYNVVLENRQDAVVEGRSLHIGLNEPSAGQRVIDTVTKILVPHVSQTASEEHRVVKYSPRYRLAFSLLNEDASSGRAALSWDVREAVDTYLHGTFDRLSVLHNFTIESQVQYHAPLAFEPRAIHVADNDAHGLTPEDLTVFVNSAEWTLASSSSNDPVLHFVLFVPSSQHSPLYILDHEGQATTSDAFVLPQWGGILVLNSPPSHLTVSELAKTFHTFHRQLLTLLGVPDLPAGVQSRQAEAFTDWQLDALVRQRARQNFENSKDTLNSIVKLVHQIENMPVGEDVQGDVQDALDALDAALEAVPSSSTQALQRSAEALTLSSRAFFNPGMLALLYFPAEHKYAVYAPLFASVAAPLIAAIVREVIAWRKARRAARQPEARARAD</sequence>
<dbReference type="EMBL" id="BPQB01000002">
    <property type="protein sequence ID" value="GJE85189.1"/>
    <property type="molecule type" value="Genomic_DNA"/>
</dbReference>
<evidence type="ECO:0000256" key="5">
    <source>
        <dbReference type="ARBA" id="ARBA00022692"/>
    </source>
</evidence>
<comment type="subcellular location">
    <subcellularLocation>
        <location evidence="1">Endoplasmic reticulum membrane</location>
        <topology evidence="1">Multi-pass membrane protein</topology>
    </subcellularLocation>
</comment>
<dbReference type="Proteomes" id="UP000703269">
    <property type="component" value="Unassembled WGS sequence"/>
</dbReference>
<comment type="similarity">
    <text evidence="3">Belongs to the PIGS family.</text>
</comment>
<organism evidence="11 12">
    <name type="scientific">Phanerochaete sordida</name>
    <dbReference type="NCBI Taxonomy" id="48140"/>
    <lineage>
        <taxon>Eukaryota</taxon>
        <taxon>Fungi</taxon>
        <taxon>Dikarya</taxon>
        <taxon>Basidiomycota</taxon>
        <taxon>Agaricomycotina</taxon>
        <taxon>Agaricomycetes</taxon>
        <taxon>Polyporales</taxon>
        <taxon>Phanerochaetaceae</taxon>
        <taxon>Phanerochaete</taxon>
    </lineage>
</organism>
<evidence type="ECO:0000256" key="8">
    <source>
        <dbReference type="ARBA" id="ARBA00023136"/>
    </source>
</evidence>
<dbReference type="PANTHER" id="PTHR21072">
    <property type="entry name" value="GPI TRANSAMIDASE COMPONENT PIG-S"/>
    <property type="match status" value="1"/>
</dbReference>
<comment type="caution">
    <text evidence="11">The sequence shown here is derived from an EMBL/GenBank/DDBJ whole genome shotgun (WGS) entry which is preliminary data.</text>
</comment>
<feature type="transmembrane region" description="Helical" evidence="10">
    <location>
        <begin position="30"/>
        <end position="46"/>
    </location>
</feature>
<dbReference type="Pfam" id="PF10510">
    <property type="entry name" value="PIG-S"/>
    <property type="match status" value="1"/>
</dbReference>
<evidence type="ECO:0000256" key="1">
    <source>
        <dbReference type="ARBA" id="ARBA00004477"/>
    </source>
</evidence>
<feature type="transmembrane region" description="Helical" evidence="10">
    <location>
        <begin position="466"/>
        <end position="489"/>
    </location>
</feature>
<keyword evidence="5 10" id="KW-0812">Transmembrane</keyword>
<protein>
    <submittedName>
        <fullName evidence="11">GPI transamidase component PIG-S</fullName>
    </submittedName>
</protein>
<evidence type="ECO:0000256" key="10">
    <source>
        <dbReference type="SAM" id="Phobius"/>
    </source>
</evidence>
<keyword evidence="8 10" id="KW-0472">Membrane</keyword>
<keyword evidence="4" id="KW-0337">GPI-anchor biosynthesis</keyword>
<keyword evidence="9" id="KW-0325">Glycoprotein</keyword>
<evidence type="ECO:0000256" key="2">
    <source>
        <dbReference type="ARBA" id="ARBA00004687"/>
    </source>
</evidence>
<dbReference type="GO" id="GO:0016255">
    <property type="term" value="P:attachment of GPI anchor to protein"/>
    <property type="evidence" value="ECO:0007669"/>
    <property type="project" value="InterPro"/>
</dbReference>
<keyword evidence="7 10" id="KW-1133">Transmembrane helix</keyword>
<evidence type="ECO:0000313" key="11">
    <source>
        <dbReference type="EMBL" id="GJE85189.1"/>
    </source>
</evidence>
<evidence type="ECO:0000256" key="4">
    <source>
        <dbReference type="ARBA" id="ARBA00022502"/>
    </source>
</evidence>
<dbReference type="GO" id="GO:0006506">
    <property type="term" value="P:GPI anchor biosynthetic process"/>
    <property type="evidence" value="ECO:0007669"/>
    <property type="project" value="UniProtKB-KW"/>
</dbReference>
<keyword evidence="6" id="KW-0256">Endoplasmic reticulum</keyword>
<name>A0A9P3FZX5_9APHY</name>
<evidence type="ECO:0000256" key="9">
    <source>
        <dbReference type="ARBA" id="ARBA00023180"/>
    </source>
</evidence>
<evidence type="ECO:0000256" key="7">
    <source>
        <dbReference type="ARBA" id="ARBA00022989"/>
    </source>
</evidence>
<evidence type="ECO:0000313" key="12">
    <source>
        <dbReference type="Proteomes" id="UP000703269"/>
    </source>
</evidence>
<gene>
    <name evidence="11" type="ORF">PsYK624_012670</name>
</gene>
<evidence type="ECO:0000256" key="6">
    <source>
        <dbReference type="ARBA" id="ARBA00022824"/>
    </source>
</evidence>
<proteinExistence type="inferred from homology"/>
<keyword evidence="12" id="KW-1185">Reference proteome</keyword>
<dbReference type="GO" id="GO:0042765">
    <property type="term" value="C:GPI-anchor transamidase complex"/>
    <property type="evidence" value="ECO:0007669"/>
    <property type="project" value="InterPro"/>
</dbReference>
<dbReference type="PANTHER" id="PTHR21072:SF13">
    <property type="entry name" value="GPI TRANSAMIDASE COMPONENT PIG-S"/>
    <property type="match status" value="1"/>
</dbReference>
<accession>A0A9P3FZX5</accession>
<comment type="pathway">
    <text evidence="2">Glycolipid biosynthesis; glycosylphosphatidylinositol-anchor biosynthesis.</text>
</comment>
<evidence type="ECO:0000256" key="3">
    <source>
        <dbReference type="ARBA" id="ARBA00005316"/>
    </source>
</evidence>
<dbReference type="InterPro" id="IPR019540">
    <property type="entry name" value="PtdIno-glycan_biosynth_class_S"/>
</dbReference>
<dbReference type="AlphaFoldDB" id="A0A9P3FZX5"/>
<dbReference type="OrthoDB" id="28748at2759"/>